<keyword evidence="1" id="KW-0472">Membrane</keyword>
<accession>A0ABU6R1J8</accession>
<evidence type="ECO:0000313" key="3">
    <source>
        <dbReference type="Proteomes" id="UP001341840"/>
    </source>
</evidence>
<keyword evidence="1" id="KW-1133">Transmembrane helix</keyword>
<name>A0ABU6R1J8_9FABA</name>
<organism evidence="2 3">
    <name type="scientific">Stylosanthes scabra</name>
    <dbReference type="NCBI Taxonomy" id="79078"/>
    <lineage>
        <taxon>Eukaryota</taxon>
        <taxon>Viridiplantae</taxon>
        <taxon>Streptophyta</taxon>
        <taxon>Embryophyta</taxon>
        <taxon>Tracheophyta</taxon>
        <taxon>Spermatophyta</taxon>
        <taxon>Magnoliopsida</taxon>
        <taxon>eudicotyledons</taxon>
        <taxon>Gunneridae</taxon>
        <taxon>Pentapetalae</taxon>
        <taxon>rosids</taxon>
        <taxon>fabids</taxon>
        <taxon>Fabales</taxon>
        <taxon>Fabaceae</taxon>
        <taxon>Papilionoideae</taxon>
        <taxon>50 kb inversion clade</taxon>
        <taxon>dalbergioids sensu lato</taxon>
        <taxon>Dalbergieae</taxon>
        <taxon>Pterocarpus clade</taxon>
        <taxon>Stylosanthes</taxon>
    </lineage>
</organism>
<feature type="transmembrane region" description="Helical" evidence="1">
    <location>
        <begin position="166"/>
        <end position="183"/>
    </location>
</feature>
<comment type="caution">
    <text evidence="2">The sequence shown here is derived from an EMBL/GenBank/DDBJ whole genome shotgun (WGS) entry which is preliminary data.</text>
</comment>
<protein>
    <submittedName>
        <fullName evidence="2">Uncharacterized protein</fullName>
    </submittedName>
</protein>
<reference evidence="2 3" key="1">
    <citation type="journal article" date="2023" name="Plants (Basel)">
        <title>Bridging the Gap: Combining Genomics and Transcriptomics Approaches to Understand Stylosanthes scabra, an Orphan Legume from the Brazilian Caatinga.</title>
        <authorList>
            <person name="Ferreira-Neto J.R.C."/>
            <person name="da Silva M.D."/>
            <person name="Binneck E."/>
            <person name="de Melo N.F."/>
            <person name="da Silva R.H."/>
            <person name="de Melo A.L.T.M."/>
            <person name="Pandolfi V."/>
            <person name="Bustamante F.O."/>
            <person name="Brasileiro-Vidal A.C."/>
            <person name="Benko-Iseppon A.M."/>
        </authorList>
    </citation>
    <scope>NUCLEOTIDE SEQUENCE [LARGE SCALE GENOMIC DNA]</scope>
    <source>
        <tissue evidence="2">Leaves</tissue>
    </source>
</reference>
<evidence type="ECO:0000313" key="2">
    <source>
        <dbReference type="EMBL" id="MED6118239.1"/>
    </source>
</evidence>
<keyword evidence="3" id="KW-1185">Reference proteome</keyword>
<proteinExistence type="predicted"/>
<dbReference type="EMBL" id="JASCZI010030210">
    <property type="protein sequence ID" value="MED6118239.1"/>
    <property type="molecule type" value="Genomic_DNA"/>
</dbReference>
<dbReference type="PANTHER" id="PTHR35475:SF1">
    <property type="entry name" value="WD REPEAT PROTEIN"/>
    <property type="match status" value="1"/>
</dbReference>
<feature type="transmembrane region" description="Helical" evidence="1">
    <location>
        <begin position="128"/>
        <end position="146"/>
    </location>
</feature>
<gene>
    <name evidence="2" type="ORF">PIB30_000865</name>
</gene>
<evidence type="ECO:0000256" key="1">
    <source>
        <dbReference type="SAM" id="Phobius"/>
    </source>
</evidence>
<dbReference type="Proteomes" id="UP001341840">
    <property type="component" value="Unassembled WGS sequence"/>
</dbReference>
<dbReference type="PANTHER" id="PTHR35475">
    <property type="entry name" value="WD REPEAT PROTEIN"/>
    <property type="match status" value="1"/>
</dbReference>
<keyword evidence="1" id="KW-0812">Transmembrane</keyword>
<sequence length="196" mass="22249">MEEEKAPLIGEIEEVEATAPPSTTTEEVSPKRQVQTKVPEVEIHLFRQGKGPIAVFKTNLGGWEQDQLEVRDILEKYGLKSIFAFNPQSGRGVPIRFHPRNGRSILTYRDGASVYVDGEPKDSLLKPVTRILIGVLLITFMITLVSRDVPSWLKKFNISGTKDFGSNFPPWILACIVIVFTRMRKRTKDFLTKYGW</sequence>